<evidence type="ECO:0000313" key="10">
    <source>
        <dbReference type="Ensembl" id="ENSSMAP00000028794.2"/>
    </source>
</evidence>
<evidence type="ECO:0000256" key="3">
    <source>
        <dbReference type="ARBA" id="ARBA00022525"/>
    </source>
</evidence>
<keyword evidence="5 7" id="KW-0430">Lectin</keyword>
<dbReference type="Ensembl" id="ENSSMAT00000029153.2">
    <property type="protein sequence ID" value="ENSSMAP00000028794.2"/>
    <property type="gene ID" value="ENSSMAG00000017637.2"/>
</dbReference>
<feature type="domain" description="ILEI/PANDER" evidence="9">
    <location>
        <begin position="119"/>
        <end position="203"/>
    </location>
</feature>
<dbReference type="AlphaFoldDB" id="A0A8D3B5G8"/>
<dbReference type="PANTHER" id="PTHR14592">
    <property type="entry name" value="UNCHARACTERIZED FAM3"/>
    <property type="match status" value="1"/>
</dbReference>
<comment type="subcellular location">
    <subcellularLocation>
        <location evidence="1">Secreted</location>
    </subcellularLocation>
</comment>
<keyword evidence="3" id="KW-0964">Secreted</keyword>
<evidence type="ECO:0000256" key="4">
    <source>
        <dbReference type="ARBA" id="ARBA00022729"/>
    </source>
</evidence>
<protein>
    <submittedName>
        <fullName evidence="10">FAM3 metabolism regulating signaling molecule D</fullName>
    </submittedName>
</protein>
<dbReference type="InterPro" id="IPR039477">
    <property type="entry name" value="ILEI/PANDER_dom"/>
</dbReference>
<dbReference type="GO" id="GO:0030246">
    <property type="term" value="F:carbohydrate binding"/>
    <property type="evidence" value="ECO:0007669"/>
    <property type="project" value="UniProtKB-UniRule"/>
</dbReference>
<dbReference type="Pfam" id="PF15711">
    <property type="entry name" value="ILEI"/>
    <property type="match status" value="1"/>
</dbReference>
<dbReference type="PROSITE" id="PS52031">
    <property type="entry name" value="GG_LECTIN"/>
    <property type="match status" value="1"/>
</dbReference>
<evidence type="ECO:0000256" key="7">
    <source>
        <dbReference type="PROSITE-ProRule" id="PRU01375"/>
    </source>
</evidence>
<comment type="similarity">
    <text evidence="2">Belongs to the FAM3 family.</text>
</comment>
<proteinExistence type="inferred from homology"/>
<name>A0A8D3B5G8_SCOMX</name>
<gene>
    <name evidence="10" type="primary">FAM3D</name>
</gene>
<keyword evidence="8" id="KW-1133">Transmembrane helix</keyword>
<keyword evidence="8" id="KW-0812">Transmembrane</keyword>
<evidence type="ECO:0000256" key="8">
    <source>
        <dbReference type="SAM" id="Phobius"/>
    </source>
</evidence>
<dbReference type="GO" id="GO:0005576">
    <property type="term" value="C:extracellular region"/>
    <property type="evidence" value="ECO:0007669"/>
    <property type="project" value="UniProtKB-SubCell"/>
</dbReference>
<evidence type="ECO:0000256" key="5">
    <source>
        <dbReference type="ARBA" id="ARBA00022734"/>
    </source>
</evidence>
<keyword evidence="4" id="KW-0732">Signal</keyword>
<keyword evidence="6" id="KW-1015">Disulfide bond</keyword>
<reference evidence="10" key="2">
    <citation type="submission" date="2025-08" db="UniProtKB">
        <authorList>
            <consortium name="Ensembl"/>
        </authorList>
    </citation>
    <scope>IDENTIFICATION</scope>
</reference>
<dbReference type="InterPro" id="IPR039220">
    <property type="entry name" value="FAM3"/>
</dbReference>
<keyword evidence="8" id="KW-0472">Membrane</keyword>
<feature type="transmembrane region" description="Helical" evidence="8">
    <location>
        <begin position="20"/>
        <end position="37"/>
    </location>
</feature>
<evidence type="ECO:0000313" key="11">
    <source>
        <dbReference type="Proteomes" id="UP000694558"/>
    </source>
</evidence>
<dbReference type="Proteomes" id="UP000694558">
    <property type="component" value="Chromosome 6"/>
</dbReference>
<reference evidence="10" key="1">
    <citation type="submission" date="2023-05" db="EMBL/GenBank/DDBJ databases">
        <title>High-quality long-read genome of Scophthalmus maximus.</title>
        <authorList>
            <person name="Lien S."/>
            <person name="Martinez P."/>
        </authorList>
    </citation>
    <scope>NUCLEOTIDE SEQUENCE [LARGE SCALE GENOMIC DNA]</scope>
</reference>
<evidence type="ECO:0000256" key="1">
    <source>
        <dbReference type="ARBA" id="ARBA00004613"/>
    </source>
</evidence>
<evidence type="ECO:0000259" key="9">
    <source>
        <dbReference type="Pfam" id="PF15711"/>
    </source>
</evidence>
<accession>A0A8D3B5G8</accession>
<organism evidence="10 11">
    <name type="scientific">Scophthalmus maximus</name>
    <name type="common">Turbot</name>
    <name type="synonym">Psetta maxima</name>
    <dbReference type="NCBI Taxonomy" id="52904"/>
    <lineage>
        <taxon>Eukaryota</taxon>
        <taxon>Metazoa</taxon>
        <taxon>Chordata</taxon>
        <taxon>Craniata</taxon>
        <taxon>Vertebrata</taxon>
        <taxon>Euteleostomi</taxon>
        <taxon>Actinopterygii</taxon>
        <taxon>Neopterygii</taxon>
        <taxon>Teleostei</taxon>
        <taxon>Neoteleostei</taxon>
        <taxon>Acanthomorphata</taxon>
        <taxon>Carangaria</taxon>
        <taxon>Pleuronectiformes</taxon>
        <taxon>Pleuronectoidei</taxon>
        <taxon>Scophthalmidae</taxon>
        <taxon>Scophthalmus</taxon>
    </lineage>
</organism>
<evidence type="ECO:0000256" key="2">
    <source>
        <dbReference type="ARBA" id="ARBA00010905"/>
    </source>
</evidence>
<sequence>MQTVDRNTTSLPGGFALPRIALWYFAAVIAILITWHISSRSFDIKTRAGNLLGFNDEQQMRLQLRLESDPLQPKCNLSRVCPPNQFAVKITSGAANVVGPKICYEGQNIMSHVRNNVGRGLNIVVVDGETGNLDGYRLLSGNSGAVLAYLSQIDPGMFVFVASYDNVEDKLSKEVREYFVEMGSTMVQSIKYRDSWVFAGRVGTRKKLFETIAVSDEKTNIFEGWPEAVEVGGCYPR</sequence>
<evidence type="ECO:0000256" key="6">
    <source>
        <dbReference type="ARBA" id="ARBA00023157"/>
    </source>
</evidence>
<dbReference type="GeneTree" id="ENSGT00950000183004"/>